<dbReference type="EMBL" id="BARS01051621">
    <property type="protein sequence ID" value="GAG47156.1"/>
    <property type="molecule type" value="Genomic_DNA"/>
</dbReference>
<protein>
    <submittedName>
        <fullName evidence="2">Uncharacterized protein</fullName>
    </submittedName>
</protein>
<organism evidence="2">
    <name type="scientific">marine sediment metagenome</name>
    <dbReference type="NCBI Taxonomy" id="412755"/>
    <lineage>
        <taxon>unclassified sequences</taxon>
        <taxon>metagenomes</taxon>
        <taxon>ecological metagenomes</taxon>
    </lineage>
</organism>
<proteinExistence type="predicted"/>
<dbReference type="AlphaFoldDB" id="X0ZFM9"/>
<gene>
    <name evidence="2" type="ORF">S01H1_76854</name>
</gene>
<reference evidence="2" key="1">
    <citation type="journal article" date="2014" name="Front. Microbiol.">
        <title>High frequency of phylogenetically diverse reductive dehalogenase-homologous genes in deep subseafloor sedimentary metagenomes.</title>
        <authorList>
            <person name="Kawai M."/>
            <person name="Futagami T."/>
            <person name="Toyoda A."/>
            <person name="Takaki Y."/>
            <person name="Nishi S."/>
            <person name="Hori S."/>
            <person name="Arai W."/>
            <person name="Tsubouchi T."/>
            <person name="Morono Y."/>
            <person name="Uchiyama I."/>
            <person name="Ito T."/>
            <person name="Fujiyama A."/>
            <person name="Inagaki F."/>
            <person name="Takami H."/>
        </authorList>
    </citation>
    <scope>NUCLEOTIDE SEQUENCE</scope>
    <source>
        <strain evidence="2">Expedition CK06-06</strain>
    </source>
</reference>
<sequence length="132" mass="13727">MGRLSIRAALAFLSVSLAAPAMNLVSSRQASTATETQLASYEPAETDLTVTPGSGDPGLTVTRVPGGVDGAPPATHGDYVLKVEFVGEDGKVEFVQTWSASTYDLAGEDELLADVYIETPSAIPGLMGIWDP</sequence>
<evidence type="ECO:0000313" key="2">
    <source>
        <dbReference type="EMBL" id="GAG47156.1"/>
    </source>
</evidence>
<comment type="caution">
    <text evidence="2">The sequence shown here is derived from an EMBL/GenBank/DDBJ whole genome shotgun (WGS) entry which is preliminary data.</text>
</comment>
<accession>X0ZFM9</accession>
<name>X0ZFM9_9ZZZZ</name>
<feature type="non-terminal residue" evidence="2">
    <location>
        <position position="132"/>
    </location>
</feature>
<evidence type="ECO:0000256" key="1">
    <source>
        <dbReference type="SAM" id="MobiDB-lite"/>
    </source>
</evidence>
<feature type="region of interest" description="Disordered" evidence="1">
    <location>
        <begin position="37"/>
        <end position="73"/>
    </location>
</feature>